<feature type="transmembrane region" description="Helical" evidence="1">
    <location>
        <begin position="134"/>
        <end position="150"/>
    </location>
</feature>
<proteinExistence type="predicted"/>
<feature type="transmembrane region" description="Helical" evidence="1">
    <location>
        <begin position="330"/>
        <end position="349"/>
    </location>
</feature>
<dbReference type="AlphaFoldDB" id="A0A852WAQ5"/>
<name>A0A852WAQ5_PSEA5</name>
<dbReference type="Proteomes" id="UP000549695">
    <property type="component" value="Unassembled WGS sequence"/>
</dbReference>
<dbReference type="RefSeq" id="WP_179761910.1">
    <property type="nucleotide sequence ID" value="NZ_BAAAJZ010000003.1"/>
</dbReference>
<reference evidence="3 4" key="1">
    <citation type="submission" date="2020-07" db="EMBL/GenBank/DDBJ databases">
        <title>Sequencing the genomes of 1000 actinobacteria strains.</title>
        <authorList>
            <person name="Klenk H.-P."/>
        </authorList>
    </citation>
    <scope>NUCLEOTIDE SEQUENCE [LARGE SCALE GENOMIC DNA]</scope>
    <source>
        <strain evidence="3 4">DSM 44749</strain>
    </source>
</reference>
<evidence type="ECO:0000313" key="4">
    <source>
        <dbReference type="Proteomes" id="UP000549695"/>
    </source>
</evidence>
<feature type="transmembrane region" description="Helical" evidence="1">
    <location>
        <begin position="76"/>
        <end position="93"/>
    </location>
</feature>
<dbReference type="Pfam" id="PF04235">
    <property type="entry name" value="DUF418"/>
    <property type="match status" value="1"/>
</dbReference>
<evidence type="ECO:0000313" key="3">
    <source>
        <dbReference type="EMBL" id="NYG03804.1"/>
    </source>
</evidence>
<feature type="transmembrane region" description="Helical" evidence="1">
    <location>
        <begin position="207"/>
        <end position="232"/>
    </location>
</feature>
<feature type="transmembrane region" description="Helical" evidence="1">
    <location>
        <begin position="283"/>
        <end position="309"/>
    </location>
</feature>
<dbReference type="EMBL" id="JACCCZ010000001">
    <property type="protein sequence ID" value="NYG03804.1"/>
    <property type="molecule type" value="Genomic_DNA"/>
</dbReference>
<keyword evidence="4" id="KW-1185">Reference proteome</keyword>
<keyword evidence="1" id="KW-0812">Transmembrane</keyword>
<feature type="transmembrane region" description="Helical" evidence="1">
    <location>
        <begin position="157"/>
        <end position="177"/>
    </location>
</feature>
<feature type="transmembrane region" description="Helical" evidence="1">
    <location>
        <begin position="253"/>
        <end position="277"/>
    </location>
</feature>
<dbReference type="PANTHER" id="PTHR30590">
    <property type="entry name" value="INNER MEMBRANE PROTEIN"/>
    <property type="match status" value="1"/>
</dbReference>
<feature type="transmembrane region" description="Helical" evidence="1">
    <location>
        <begin position="355"/>
        <end position="376"/>
    </location>
</feature>
<comment type="caution">
    <text evidence="3">The sequence shown here is derived from an EMBL/GenBank/DDBJ whole genome shotgun (WGS) entry which is preliminary data.</text>
</comment>
<protein>
    <submittedName>
        <fullName evidence="3">Membrane protein YeiB</fullName>
    </submittedName>
</protein>
<accession>A0A852WAQ5</accession>
<dbReference type="GeneID" id="98053784"/>
<dbReference type="InterPro" id="IPR052529">
    <property type="entry name" value="Bact_Transport_Assoc"/>
</dbReference>
<keyword evidence="1" id="KW-1133">Transmembrane helix</keyword>
<dbReference type="PANTHER" id="PTHR30590:SF2">
    <property type="entry name" value="INNER MEMBRANE PROTEIN"/>
    <property type="match status" value="1"/>
</dbReference>
<sequence length="404" mass="41865">MSTAPPAATVAPTPVSDRALAPDLARGAMLLLIALAHAPWFAYTSQLGATLLHAADGGPADRIAQVVTITAVDGRAWTLFGFLFAYGIGQLYARRIAGGGTDAQARRLLRTRHRWLLVLGLLHAALLWQGDILGTYGILGLVLVPLFLHRSDRTLRIGAGVLVGLAVAVPAATGVLAQFTGGATPTSAAQQLALATPDWFATLPLRLALWVSAIPGAFVTLVMPAAVLLGLLAARHRVLEEPGAHLPLLRRTAAVGIAVGLSAGLAQALVHVGVIALPDPGAFAGLHIATGIFAALGYAAVFGLVAHRLGTRPTAPLPVRALVALGRRSLSGYLAQSLLFVPLLTAWGLGLGAHLSGWSASLVAVGVWLLTVVVAYRLDRAGVRGPAETLLRRLTYGPSPRSAR</sequence>
<dbReference type="InterPro" id="IPR007349">
    <property type="entry name" value="DUF418"/>
</dbReference>
<gene>
    <name evidence="3" type="ORF">HDA37_004089</name>
</gene>
<organism evidence="3 4">
    <name type="scientific">Pseudonocardia alni</name>
    <name type="common">Amycolata alni</name>
    <dbReference type="NCBI Taxonomy" id="33907"/>
    <lineage>
        <taxon>Bacteria</taxon>
        <taxon>Bacillati</taxon>
        <taxon>Actinomycetota</taxon>
        <taxon>Actinomycetes</taxon>
        <taxon>Pseudonocardiales</taxon>
        <taxon>Pseudonocardiaceae</taxon>
        <taxon>Pseudonocardia</taxon>
    </lineage>
</organism>
<feature type="domain" description="DUF418" evidence="2">
    <location>
        <begin position="233"/>
        <end position="397"/>
    </location>
</feature>
<evidence type="ECO:0000256" key="1">
    <source>
        <dbReference type="SAM" id="Phobius"/>
    </source>
</evidence>
<keyword evidence="1" id="KW-0472">Membrane</keyword>
<evidence type="ECO:0000259" key="2">
    <source>
        <dbReference type="Pfam" id="PF04235"/>
    </source>
</evidence>